<keyword evidence="2" id="KW-0472">Membrane</keyword>
<keyword evidence="2" id="KW-1133">Transmembrane helix</keyword>
<dbReference type="AlphaFoldDB" id="A0A7V2WW50"/>
<organism evidence="3">
    <name type="scientific">Leucothrix mucor</name>
    <dbReference type="NCBI Taxonomy" id="45248"/>
    <lineage>
        <taxon>Bacteria</taxon>
        <taxon>Pseudomonadati</taxon>
        <taxon>Pseudomonadota</taxon>
        <taxon>Gammaproteobacteria</taxon>
        <taxon>Thiotrichales</taxon>
        <taxon>Thiotrichaceae</taxon>
        <taxon>Leucothrix</taxon>
    </lineage>
</organism>
<comment type="caution">
    <text evidence="3">The sequence shown here is derived from an EMBL/GenBank/DDBJ whole genome shotgun (WGS) entry which is preliminary data.</text>
</comment>
<name>A0A7V2WW50_LEUMU</name>
<proteinExistence type="predicted"/>
<accession>A0A7V2WW50</accession>
<dbReference type="EMBL" id="DRMS01000413">
    <property type="protein sequence ID" value="HFC93322.1"/>
    <property type="molecule type" value="Genomic_DNA"/>
</dbReference>
<feature type="transmembrane region" description="Helical" evidence="2">
    <location>
        <begin position="77"/>
        <end position="97"/>
    </location>
</feature>
<sequence>MLQREMDNTADYGVQRVESKKGFLEKNFKIGKKSKLANKIPIITRKATHHINDSALDAVPKKTVTWGGMKYLGRLGIPAQIFSIVVLGTLLGATYAVTMQSGDRQRGEGGGSVVDNVPIPQENVLQLEQISTPVAMQIEPELQPQEIQQQETISQQIVPEEVFLEQNVGLAVESETTELKKIDSVESDLLLSLNTSIDKFHKIVESPSSIRPKGSASSAPVAKEVTNPALNKYDRKIIKELKQKIRSVKQKAERYGQRNLRLEGKLELLTVKNRALSNQLRQLDSLSDSLKKRYQIED</sequence>
<gene>
    <name evidence="3" type="ORF">ENJ51_10985</name>
</gene>
<evidence type="ECO:0000256" key="1">
    <source>
        <dbReference type="SAM" id="Coils"/>
    </source>
</evidence>
<keyword evidence="2" id="KW-0812">Transmembrane</keyword>
<keyword evidence="1" id="KW-0175">Coiled coil</keyword>
<protein>
    <submittedName>
        <fullName evidence="3">Uncharacterized protein</fullName>
    </submittedName>
</protein>
<reference evidence="3" key="1">
    <citation type="journal article" date="2020" name="mSystems">
        <title>Genome- and Community-Level Interaction Insights into Carbon Utilization and Element Cycling Functions of Hydrothermarchaeota in Hydrothermal Sediment.</title>
        <authorList>
            <person name="Zhou Z."/>
            <person name="Liu Y."/>
            <person name="Xu W."/>
            <person name="Pan J."/>
            <person name="Luo Z.H."/>
            <person name="Li M."/>
        </authorList>
    </citation>
    <scope>NUCLEOTIDE SEQUENCE [LARGE SCALE GENOMIC DNA]</scope>
    <source>
        <strain evidence="3">HyVt-493</strain>
    </source>
</reference>
<evidence type="ECO:0000313" key="3">
    <source>
        <dbReference type="EMBL" id="HFC93322.1"/>
    </source>
</evidence>
<feature type="coiled-coil region" evidence="1">
    <location>
        <begin position="238"/>
        <end position="293"/>
    </location>
</feature>
<dbReference type="Proteomes" id="UP000885750">
    <property type="component" value="Unassembled WGS sequence"/>
</dbReference>
<evidence type="ECO:0000256" key="2">
    <source>
        <dbReference type="SAM" id="Phobius"/>
    </source>
</evidence>